<proteinExistence type="predicted"/>
<evidence type="ECO:0000313" key="2">
    <source>
        <dbReference type="Proteomes" id="UP000320231"/>
    </source>
</evidence>
<name>A0A455UI42_9GAMM</name>
<reference evidence="1 2" key="1">
    <citation type="journal article" date="2019" name="Microbiol. Resour. Announc.">
        <title>Complete Genome Sequence of Halomonas sulfidaeris Strain Esulfide1 Isolated from a Metal Sulfide Rock at a Depth of 2,200 Meters, Obtained Using Nanopore Sequencing.</title>
        <authorList>
            <person name="Saito M."/>
            <person name="Nishigata A."/>
            <person name="Galipon J."/>
            <person name="Arakawa K."/>
        </authorList>
    </citation>
    <scope>NUCLEOTIDE SEQUENCE [LARGE SCALE GENOMIC DNA]</scope>
    <source>
        <strain evidence="1 2">ATCC BAA-803</strain>
    </source>
</reference>
<dbReference type="EMBL" id="AP019514">
    <property type="protein sequence ID" value="BBI65083.1"/>
    <property type="molecule type" value="Genomic_DNA"/>
</dbReference>
<dbReference type="AlphaFoldDB" id="A0A455UI42"/>
<organism evidence="1 2">
    <name type="scientific">Vreelandella sulfidaeris</name>
    <dbReference type="NCBI Taxonomy" id="115553"/>
    <lineage>
        <taxon>Bacteria</taxon>
        <taxon>Pseudomonadati</taxon>
        <taxon>Pseudomonadota</taxon>
        <taxon>Gammaproteobacteria</taxon>
        <taxon>Oceanospirillales</taxon>
        <taxon>Halomonadaceae</taxon>
        <taxon>Vreelandella</taxon>
    </lineage>
</organism>
<accession>A0A455UI42</accession>
<sequence length="51" mass="5655">MKLSAYIEALEQALGKTAKQDLLPLQLGDVPDTYADSSELKKPLITNPLRR</sequence>
<dbReference type="KEGG" id="hsr:HSBAA_63890"/>
<dbReference type="Proteomes" id="UP000320231">
    <property type="component" value="Chromosome"/>
</dbReference>
<gene>
    <name evidence="1" type="ORF">HSBAA_63890</name>
</gene>
<protein>
    <submittedName>
        <fullName evidence="1">Uncharacterized protein</fullName>
    </submittedName>
</protein>
<evidence type="ECO:0000313" key="1">
    <source>
        <dbReference type="EMBL" id="BBI65083.1"/>
    </source>
</evidence>